<dbReference type="Gene3D" id="1.20.120.350">
    <property type="entry name" value="Voltage-gated potassium channels. Chain C"/>
    <property type="match status" value="1"/>
</dbReference>
<dbReference type="PANTHER" id="PTHR11537:SF254">
    <property type="entry name" value="POTASSIUM VOLTAGE-GATED CHANNEL PROTEIN SHAB"/>
    <property type="match status" value="1"/>
</dbReference>
<keyword evidence="2" id="KW-0813">Transport</keyword>
<evidence type="ECO:0000256" key="7">
    <source>
        <dbReference type="ARBA" id="ARBA00023303"/>
    </source>
</evidence>
<dbReference type="Gene3D" id="1.20.5.110">
    <property type="match status" value="1"/>
</dbReference>
<feature type="transmembrane region" description="Helical" evidence="8">
    <location>
        <begin position="30"/>
        <end position="50"/>
    </location>
</feature>
<dbReference type="Gene3D" id="1.10.287.70">
    <property type="match status" value="1"/>
</dbReference>
<evidence type="ECO:0000256" key="6">
    <source>
        <dbReference type="ARBA" id="ARBA00023136"/>
    </source>
</evidence>
<evidence type="ECO:0000313" key="10">
    <source>
        <dbReference type="EMBL" id="NGZ88748.1"/>
    </source>
</evidence>
<proteinExistence type="predicted"/>
<dbReference type="GO" id="GO:0001508">
    <property type="term" value="P:action potential"/>
    <property type="evidence" value="ECO:0007669"/>
    <property type="project" value="TreeGrafter"/>
</dbReference>
<evidence type="ECO:0000256" key="8">
    <source>
        <dbReference type="SAM" id="Phobius"/>
    </source>
</evidence>
<evidence type="ECO:0000256" key="2">
    <source>
        <dbReference type="ARBA" id="ARBA00022448"/>
    </source>
</evidence>
<dbReference type="PRINTS" id="PR00169">
    <property type="entry name" value="KCHANNEL"/>
</dbReference>
<dbReference type="InterPro" id="IPR013099">
    <property type="entry name" value="K_chnl_dom"/>
</dbReference>
<accession>A0A967ABV6</accession>
<dbReference type="EMBL" id="JAANAS010000001">
    <property type="protein sequence ID" value="NGZ88748.1"/>
    <property type="molecule type" value="Genomic_DNA"/>
</dbReference>
<dbReference type="InterPro" id="IPR027359">
    <property type="entry name" value="Volt_channel_dom_sf"/>
</dbReference>
<keyword evidence="6 8" id="KW-0472">Membrane</keyword>
<evidence type="ECO:0000256" key="4">
    <source>
        <dbReference type="ARBA" id="ARBA00022989"/>
    </source>
</evidence>
<evidence type="ECO:0000313" key="11">
    <source>
        <dbReference type="Proteomes" id="UP000643701"/>
    </source>
</evidence>
<keyword evidence="3 8" id="KW-0812">Transmembrane</keyword>
<comment type="subcellular location">
    <subcellularLocation>
        <location evidence="1">Membrane</location>
        <topology evidence="1">Multi-pass membrane protein</topology>
    </subcellularLocation>
</comment>
<feature type="transmembrane region" description="Helical" evidence="8">
    <location>
        <begin position="62"/>
        <end position="79"/>
    </location>
</feature>
<reference evidence="10" key="1">
    <citation type="submission" date="2020-03" db="EMBL/GenBank/DDBJ databases">
        <title>Psychroflexus Maritimus sp. nov., isolate from marine sediment.</title>
        <authorList>
            <person name="Zhong Y.-L."/>
        </authorList>
    </citation>
    <scope>NUCLEOTIDE SEQUENCE</scope>
    <source>
        <strain evidence="10">C1</strain>
    </source>
</reference>
<gene>
    <name evidence="10" type="ORF">G7034_00595</name>
</gene>
<dbReference type="PANTHER" id="PTHR11537">
    <property type="entry name" value="VOLTAGE-GATED POTASSIUM CHANNEL"/>
    <property type="match status" value="1"/>
</dbReference>
<keyword evidence="5" id="KW-0406">Ion transport</keyword>
<sequence length="206" mass="24038">MINKLLVLLFSLLGIVILIYSFFLPTDSEIYRLLWYYDFILCLYFLFDFLKQFFESKNKFRFFFTVGWLDLLSAVPVMYQFRFFRIFRIVRIIRILNSITSLASILDFVKSKPKQSFFGFIIFFIVSSLLITSVGVLYLEQEVGNITTAEDCLWWAMVTISTVGYGDLYPVTNLGRFLAMILIFTGVVSFGALLSYINGRLNSFKN</sequence>
<feature type="domain" description="Potassium channel" evidence="9">
    <location>
        <begin position="128"/>
        <end position="198"/>
    </location>
</feature>
<dbReference type="AlphaFoldDB" id="A0A967ABV6"/>
<dbReference type="Pfam" id="PF07885">
    <property type="entry name" value="Ion_trans_2"/>
    <property type="match status" value="1"/>
</dbReference>
<evidence type="ECO:0000256" key="3">
    <source>
        <dbReference type="ARBA" id="ARBA00022692"/>
    </source>
</evidence>
<name>A0A967ABV6_9FLAO</name>
<feature type="transmembrane region" description="Helical" evidence="8">
    <location>
        <begin position="117"/>
        <end position="139"/>
    </location>
</feature>
<dbReference type="Proteomes" id="UP000643701">
    <property type="component" value="Unassembled WGS sequence"/>
</dbReference>
<evidence type="ECO:0000259" key="9">
    <source>
        <dbReference type="Pfam" id="PF07885"/>
    </source>
</evidence>
<evidence type="ECO:0000256" key="5">
    <source>
        <dbReference type="ARBA" id="ARBA00023065"/>
    </source>
</evidence>
<evidence type="ECO:0000256" key="1">
    <source>
        <dbReference type="ARBA" id="ARBA00004141"/>
    </source>
</evidence>
<dbReference type="RefSeq" id="WP_166399014.1">
    <property type="nucleotide sequence ID" value="NZ_JAANAS010000001.1"/>
</dbReference>
<dbReference type="GO" id="GO:0005249">
    <property type="term" value="F:voltage-gated potassium channel activity"/>
    <property type="evidence" value="ECO:0007669"/>
    <property type="project" value="InterPro"/>
</dbReference>
<feature type="transmembrane region" description="Helical" evidence="8">
    <location>
        <begin position="5"/>
        <end position="24"/>
    </location>
</feature>
<keyword evidence="7 10" id="KW-0407">Ion channel</keyword>
<protein>
    <submittedName>
        <fullName evidence="10">Two pore domain potassium channel family protein</fullName>
    </submittedName>
</protein>
<dbReference type="GO" id="GO:0008076">
    <property type="term" value="C:voltage-gated potassium channel complex"/>
    <property type="evidence" value="ECO:0007669"/>
    <property type="project" value="InterPro"/>
</dbReference>
<organism evidence="10 11">
    <name type="scientific">Psychroflexus maritimus</name>
    <dbReference type="NCBI Taxonomy" id="2714865"/>
    <lineage>
        <taxon>Bacteria</taxon>
        <taxon>Pseudomonadati</taxon>
        <taxon>Bacteroidota</taxon>
        <taxon>Flavobacteriia</taxon>
        <taxon>Flavobacteriales</taxon>
        <taxon>Flavobacteriaceae</taxon>
        <taxon>Psychroflexus</taxon>
    </lineage>
</organism>
<dbReference type="SUPFAM" id="SSF81324">
    <property type="entry name" value="Voltage-gated potassium channels"/>
    <property type="match status" value="1"/>
</dbReference>
<keyword evidence="11" id="KW-1185">Reference proteome</keyword>
<dbReference type="InterPro" id="IPR028325">
    <property type="entry name" value="VG_K_chnl"/>
</dbReference>
<keyword evidence="4 8" id="KW-1133">Transmembrane helix</keyword>
<comment type="caution">
    <text evidence="10">The sequence shown here is derived from an EMBL/GenBank/DDBJ whole genome shotgun (WGS) entry which is preliminary data.</text>
</comment>
<feature type="transmembrane region" description="Helical" evidence="8">
    <location>
        <begin position="177"/>
        <end position="197"/>
    </location>
</feature>